<accession>A0A511BP16</accession>
<evidence type="ECO:0000313" key="1">
    <source>
        <dbReference type="EMBL" id="GEL02005.1"/>
    </source>
</evidence>
<dbReference type="Proteomes" id="UP000321405">
    <property type="component" value="Unassembled WGS sequence"/>
</dbReference>
<proteinExistence type="predicted"/>
<comment type="caution">
    <text evidence="1">The sequence shown here is derived from an EMBL/GenBank/DDBJ whole genome shotgun (WGS) entry which is preliminary data.</text>
</comment>
<protein>
    <submittedName>
        <fullName evidence="1">Uncharacterized protein</fullName>
    </submittedName>
</protein>
<gene>
    <name evidence="1" type="ORF">SSA02_11680</name>
</gene>
<sequence length="147" mass="16003">MLATMKDHMGDWVVKAENDAAPHRMTEHDYARLADLVTEQVGRSGDEAREALEAALSGWLVQRRKGERPSGFQDSDYTVLLHCVPRSGVLCPSEAESTDVVAVSGEAAPPVQETAPPEIEREARMEAPLAPIPSHLEMAGFHLAYGI</sequence>
<reference evidence="1 2" key="1">
    <citation type="submission" date="2019-07" db="EMBL/GenBank/DDBJ databases">
        <title>Whole genome shotgun sequence of Swaminathania salitolerans NBRC 104436.</title>
        <authorList>
            <person name="Hosoyama A."/>
            <person name="Uohara A."/>
            <person name="Ohji S."/>
            <person name="Ichikawa N."/>
        </authorList>
    </citation>
    <scope>NUCLEOTIDE SEQUENCE [LARGE SCALE GENOMIC DNA]</scope>
    <source>
        <strain evidence="1 2">NBRC 104436</strain>
    </source>
</reference>
<dbReference type="AlphaFoldDB" id="A0A511BP16"/>
<evidence type="ECO:0000313" key="2">
    <source>
        <dbReference type="Proteomes" id="UP000321405"/>
    </source>
</evidence>
<keyword evidence="2" id="KW-1185">Reference proteome</keyword>
<organism evidence="1 2">
    <name type="scientific">Swaminathania salitolerans</name>
    <dbReference type="NCBI Taxonomy" id="182838"/>
    <lineage>
        <taxon>Bacteria</taxon>
        <taxon>Pseudomonadati</taxon>
        <taxon>Pseudomonadota</taxon>
        <taxon>Alphaproteobacteria</taxon>
        <taxon>Acetobacterales</taxon>
        <taxon>Acetobacteraceae</taxon>
        <taxon>Swaminathania</taxon>
    </lineage>
</organism>
<name>A0A511BP16_9PROT</name>
<dbReference type="EMBL" id="BJVC01000002">
    <property type="protein sequence ID" value="GEL02005.1"/>
    <property type="molecule type" value="Genomic_DNA"/>
</dbReference>